<accession>A0A6S7GDA0</accession>
<dbReference type="PANTHER" id="PTHR33332">
    <property type="entry name" value="REVERSE TRANSCRIPTASE DOMAIN-CONTAINING PROTEIN"/>
    <property type="match status" value="1"/>
</dbReference>
<keyword evidence="3" id="KW-1185">Reference proteome</keyword>
<dbReference type="InterPro" id="IPR000477">
    <property type="entry name" value="RT_dom"/>
</dbReference>
<dbReference type="InterPro" id="IPR056601">
    <property type="entry name" value="Galaxin_dom"/>
</dbReference>
<dbReference type="Pfam" id="PF02494">
    <property type="entry name" value="HYR"/>
    <property type="match status" value="1"/>
</dbReference>
<evidence type="ECO:0000313" key="3">
    <source>
        <dbReference type="Proteomes" id="UP001152795"/>
    </source>
</evidence>
<dbReference type="InterPro" id="IPR043502">
    <property type="entry name" value="DNA/RNA_pol_sf"/>
</dbReference>
<dbReference type="InterPro" id="IPR003410">
    <property type="entry name" value="HYR_dom"/>
</dbReference>
<dbReference type="Proteomes" id="UP001152795">
    <property type="component" value="Unassembled WGS sequence"/>
</dbReference>
<reference evidence="2" key="1">
    <citation type="submission" date="2020-04" db="EMBL/GenBank/DDBJ databases">
        <authorList>
            <person name="Alioto T."/>
            <person name="Alioto T."/>
            <person name="Gomez Garrido J."/>
        </authorList>
    </citation>
    <scope>NUCLEOTIDE SEQUENCE</scope>
    <source>
        <strain evidence="2">A484AB</strain>
    </source>
</reference>
<feature type="region of interest" description="Disordered" evidence="1">
    <location>
        <begin position="121"/>
        <end position="153"/>
    </location>
</feature>
<dbReference type="Pfam" id="PF24748">
    <property type="entry name" value="Galaxin_repeat"/>
    <property type="match status" value="1"/>
</dbReference>
<dbReference type="GO" id="GO:0003824">
    <property type="term" value="F:catalytic activity"/>
    <property type="evidence" value="ECO:0007669"/>
    <property type="project" value="InterPro"/>
</dbReference>
<organism evidence="2 3">
    <name type="scientific">Paramuricea clavata</name>
    <name type="common">Red gorgonian</name>
    <name type="synonym">Violescent sea-whip</name>
    <dbReference type="NCBI Taxonomy" id="317549"/>
    <lineage>
        <taxon>Eukaryota</taxon>
        <taxon>Metazoa</taxon>
        <taxon>Cnidaria</taxon>
        <taxon>Anthozoa</taxon>
        <taxon>Octocorallia</taxon>
        <taxon>Malacalcyonacea</taxon>
        <taxon>Plexauridae</taxon>
        <taxon>Paramuricea</taxon>
    </lineage>
</organism>
<dbReference type="EMBL" id="CACRXK020001579">
    <property type="protein sequence ID" value="CAB3989978.1"/>
    <property type="molecule type" value="Genomic_DNA"/>
</dbReference>
<dbReference type="Pfam" id="PF03372">
    <property type="entry name" value="Exo_endo_phos"/>
    <property type="match status" value="1"/>
</dbReference>
<dbReference type="Pfam" id="PF00078">
    <property type="entry name" value="RVT_1"/>
    <property type="match status" value="1"/>
</dbReference>
<protein>
    <submittedName>
        <fullName evidence="2">Uncharacterized protein</fullName>
    </submittedName>
</protein>
<dbReference type="CDD" id="cd01650">
    <property type="entry name" value="RT_nLTR_like"/>
    <property type="match status" value="1"/>
</dbReference>
<comment type="caution">
    <text evidence="2">The sequence shown here is derived from an EMBL/GenBank/DDBJ whole genome shotgun (WGS) entry which is preliminary data.</text>
</comment>
<sequence>MIKCDYERIVFGHLLTQCVLSDHCRWRRGGPSIPTTGAPKMDESKGEPKVQVTLPEPEVICKNYVNKSVSPPSDSKFKLGRHAITYSYWYESYKRDLKCSVNFTVAACECPSNQTLNATVKPGETEASVSWREPEPSCPTNSSPQNPKNTSERFSVGKHTVTYKYTHDGHERGSQKFDVKCHVNIVVTGMFCDTKAYDPATHVCCCDKVHKKNSGHECCGEKYYNPSEKICCPGAILKPLEGHCPLSIKALRLKLKRCKRPVAYYSNSSASQRLILSGDIEQNPGPFQQNAVEQISVRITTREKRNPPASHYNGITINTRLLRPLNRVNENIGNCGQPHCIKVSHLNIRSLKDRGKFHQVNDLILRSDFDVFTISETWFNSTVKNKEYSIDGYKLIRLDRLKKAGGGVCAYIRNSLKVRVLRDITKTSQCGFQQLWLSLQHKKLKSLVICVAYRPPDTPVSCLRNELTAAYTHAVMLGKDILVAGDLNCNLLVDSTESCALRDLCSTLNLTQLISSPTRVTETSQTLIDVILASNVDLVKKSDVLSITISDHFLVYSTLNLKMPRTKPVTITTRSYKNFNADAFCNDISKIPWDTVTVFDHTDDQVSCFNNLFQDVLEQHAPVKTFKSKYRKSKVITPEIRDLMRERDRLRKRAHQRSNPRDWERYRGLRQEVKSKIMLSEIQLVKDEISENKSNKTSIWKTVRHCLNPCGNSTTAYSRDCTEIANEFNLFFTSVGEAAAKQAQKLAIDYELEAVAPTNSIIEECVDGIAPFLFNCVTQEQVRNIIMNMPTNKAPGYDKVGMKVLKMCLPSILPVITDMFNTSLSTACFPKDWKHAEVVAHLKEGDHEVAGNNRPISLLPVMSKVLERLAHDQFVDYLTTNNMLSDHQSGNKKCHSTETLGILFTSHLYRAIDEKKVTAVLMLDLSKAFDSIDHRRLLDKLRKFNIPDLTLAWFQSYLTDRTQYVRIQNSLSDSLPIKHGVPQGSILGPLLFNLYINDLPSVCQTCNVESYVDDSKLYISFSNKDVNEGLDNLRHDLNRVASWCCENHLLINPGKTEFCVFGSNRMLAKTIIPPITFLGKELPVVDSVKDLGMIIDKHLSFNDHTDALTSDLMGKLAMISRIRHLFDKSTLFIVINSLVFTKLFYCSSVWSGTSKSNLAKLQQVQNFAARLLSGKRKYEHITPTLKELKLLPVSEAFRLRDGVQMFKCMNNQAPNYLINMFQKRSDIHNYNTRNTNDLNLAKCRTALAQNSFCYRGAVIWNSLPSELRDLASLNCFKRSLRSHLLRSWLA</sequence>
<feature type="compositionally biased region" description="Polar residues" evidence="1">
    <location>
        <begin position="138"/>
        <end position="153"/>
    </location>
</feature>
<name>A0A6S7GDA0_PARCT</name>
<dbReference type="OrthoDB" id="6381901at2759"/>
<evidence type="ECO:0000313" key="2">
    <source>
        <dbReference type="EMBL" id="CAB3989978.1"/>
    </source>
</evidence>
<evidence type="ECO:0000256" key="1">
    <source>
        <dbReference type="SAM" id="MobiDB-lite"/>
    </source>
</evidence>
<dbReference type="InterPro" id="IPR036691">
    <property type="entry name" value="Endo/exonu/phosph_ase_sf"/>
</dbReference>
<gene>
    <name evidence="2" type="ORF">PACLA_8A074049</name>
</gene>
<dbReference type="SUPFAM" id="SSF56219">
    <property type="entry name" value="DNase I-like"/>
    <property type="match status" value="1"/>
</dbReference>
<dbReference type="SUPFAM" id="SSF56672">
    <property type="entry name" value="DNA/RNA polymerases"/>
    <property type="match status" value="1"/>
</dbReference>
<dbReference type="Gene3D" id="3.60.10.10">
    <property type="entry name" value="Endonuclease/exonuclease/phosphatase"/>
    <property type="match status" value="1"/>
</dbReference>
<dbReference type="PROSITE" id="PS50825">
    <property type="entry name" value="HYR"/>
    <property type="match status" value="1"/>
</dbReference>
<dbReference type="InterPro" id="IPR005135">
    <property type="entry name" value="Endo/exonuclease/phosphatase"/>
</dbReference>
<proteinExistence type="predicted"/>
<dbReference type="PROSITE" id="PS50878">
    <property type="entry name" value="RT_POL"/>
    <property type="match status" value="1"/>
</dbReference>